<name>A0A1F5ZG13_9BACT</name>
<dbReference type="EMBL" id="MFIZ01000033">
    <property type="protein sequence ID" value="OGG11264.1"/>
    <property type="molecule type" value="Genomic_DNA"/>
</dbReference>
<evidence type="ECO:0000313" key="1">
    <source>
        <dbReference type="EMBL" id="OGG11264.1"/>
    </source>
</evidence>
<sequence length="626" mass="70774">MSGSEPTIDSSKPQETPQSLLVRVKNMFVQSGVPQQFIEASEAQLPFFPTAHYGTDLLTEFTSPAGLFFVQERDGHLEGVMSVSKSSLSTPEKATDTLVEEYTHYLHAANNPQLQEKFKESAKRQKMIAEYEGRRASDVEIRNLFGLEEDTFGVLNQYIDCLTEVNGIGIHPKVLNRNILICSFGSSNITGEESFAIAQELADRLQGTGENYGYIGTGETLSLQERIAYIKGGEGDPKLADRYRTSIYYGLSSDIQSSVEARTISLDDLQSILEAYGIEPAKLLGTFTSLKEELLALSDEDKVRYLTVVADKLRDQIDVEQITNTLRSLTEVVGDERPRYHARKTVSNPQERLADILQDIDEGRRAVSSIINDRVNIGRVLIESTDNSIRKQFKDVSLKSIVLESVAMARNEWDAARTVQALSDPNFRRSFVQSVIDNTGGFFPNSITFNDFMTREGWYRVHDSLSARAVELGDEDFAFIDNLLQKTWWESYGVEGGKLTPALEIHRNLRSNSSLVDAYSMQQAKLQADLVEVEMNMLTEPIAKIIKYRITKGSLPTAQQISKDLDTYKGFRTLNRANKRPAWMDKMIVFVGNVYDRRQFGRLREFFQCKSFSEQTVFLDRYIPQN</sequence>
<reference evidence="1 2" key="1">
    <citation type="journal article" date="2016" name="Nat. Commun.">
        <title>Thousands of microbial genomes shed light on interconnected biogeochemical processes in an aquifer system.</title>
        <authorList>
            <person name="Anantharaman K."/>
            <person name="Brown C.T."/>
            <person name="Hug L.A."/>
            <person name="Sharon I."/>
            <person name="Castelle C.J."/>
            <person name="Probst A.J."/>
            <person name="Thomas B.C."/>
            <person name="Singh A."/>
            <person name="Wilkins M.J."/>
            <person name="Karaoz U."/>
            <person name="Brodie E.L."/>
            <person name="Williams K.H."/>
            <person name="Hubbard S.S."/>
            <person name="Banfield J.F."/>
        </authorList>
    </citation>
    <scope>NUCLEOTIDE SEQUENCE [LARGE SCALE GENOMIC DNA]</scope>
</reference>
<gene>
    <name evidence="1" type="ORF">A2Z00_02105</name>
</gene>
<organism evidence="1 2">
    <name type="scientific">Candidatus Gottesmanbacteria bacterium RBG_13_45_10</name>
    <dbReference type="NCBI Taxonomy" id="1798370"/>
    <lineage>
        <taxon>Bacteria</taxon>
        <taxon>Candidatus Gottesmaniibacteriota</taxon>
    </lineage>
</organism>
<proteinExistence type="predicted"/>
<dbReference type="Proteomes" id="UP000177268">
    <property type="component" value="Unassembled WGS sequence"/>
</dbReference>
<evidence type="ECO:0000313" key="2">
    <source>
        <dbReference type="Proteomes" id="UP000177268"/>
    </source>
</evidence>
<comment type="caution">
    <text evidence="1">The sequence shown here is derived from an EMBL/GenBank/DDBJ whole genome shotgun (WGS) entry which is preliminary data.</text>
</comment>
<protein>
    <submittedName>
        <fullName evidence="1">Uncharacterized protein</fullName>
    </submittedName>
</protein>
<accession>A0A1F5ZG13</accession>
<dbReference type="AlphaFoldDB" id="A0A1F5ZG13"/>